<gene>
    <name evidence="2" type="ORF">ACFQGU_15975</name>
</gene>
<dbReference type="RefSeq" id="WP_386768616.1">
    <property type="nucleotide sequence ID" value="NZ_JBHSTI010000021.1"/>
</dbReference>
<keyword evidence="3" id="KW-1185">Reference proteome</keyword>
<dbReference type="EMBL" id="JBHSTI010000021">
    <property type="protein sequence ID" value="MFC6239373.1"/>
    <property type="molecule type" value="Genomic_DNA"/>
</dbReference>
<evidence type="ECO:0000313" key="3">
    <source>
        <dbReference type="Proteomes" id="UP001596138"/>
    </source>
</evidence>
<sequence>MRTTKALAGVALALTALLTVTACGSTSTGGSSTEAAGNGVADKSAEEILTAAEAAALAQGSVHIVGTVTQGADDMGLDLAVEKGGKAVGSVSMSGATLQIISTGTKVYAQGDKAFWDTQAGEGAAELIGDKWVVATAGTELAQFESFTNFETFVSQLLTPSGTVTKGETSTVDGTPAIGLKDGDKGTLWIATTGDPLPLWIDGGAEGSLKFSDWGETVTITEPDAADVLDPSQLGQ</sequence>
<reference evidence="3" key="1">
    <citation type="journal article" date="2019" name="Int. J. Syst. Evol. Microbiol.">
        <title>The Global Catalogue of Microorganisms (GCM) 10K type strain sequencing project: providing services to taxonomists for standard genome sequencing and annotation.</title>
        <authorList>
            <consortium name="The Broad Institute Genomics Platform"/>
            <consortium name="The Broad Institute Genome Sequencing Center for Infectious Disease"/>
            <person name="Wu L."/>
            <person name="Ma J."/>
        </authorList>
    </citation>
    <scope>NUCLEOTIDE SEQUENCE [LARGE SCALE GENOMIC DNA]</scope>
    <source>
        <strain evidence="3">CGMCC 4.7317</strain>
    </source>
</reference>
<accession>A0ABW1T3Q8</accession>
<dbReference type="Proteomes" id="UP001596138">
    <property type="component" value="Unassembled WGS sequence"/>
</dbReference>
<name>A0ABW1T3Q8_9ACTN</name>
<dbReference type="Gene3D" id="2.50.20.20">
    <property type="match status" value="1"/>
</dbReference>
<dbReference type="PROSITE" id="PS51257">
    <property type="entry name" value="PROKAR_LIPOPROTEIN"/>
    <property type="match status" value="1"/>
</dbReference>
<proteinExistence type="predicted"/>
<keyword evidence="1" id="KW-0732">Signal</keyword>
<evidence type="ECO:0000256" key="1">
    <source>
        <dbReference type="SAM" id="SignalP"/>
    </source>
</evidence>
<feature type="chain" id="PRO_5046478797" evidence="1">
    <location>
        <begin position="23"/>
        <end position="236"/>
    </location>
</feature>
<comment type="caution">
    <text evidence="2">The sequence shown here is derived from an EMBL/GenBank/DDBJ whole genome shotgun (WGS) entry which is preliminary data.</text>
</comment>
<protein>
    <submittedName>
        <fullName evidence="2">Uncharacterized protein</fullName>
    </submittedName>
</protein>
<evidence type="ECO:0000313" key="2">
    <source>
        <dbReference type="EMBL" id="MFC6239373.1"/>
    </source>
</evidence>
<organism evidence="2 3">
    <name type="scientific">Longivirga aurantiaca</name>
    <dbReference type="NCBI Taxonomy" id="1837743"/>
    <lineage>
        <taxon>Bacteria</taxon>
        <taxon>Bacillati</taxon>
        <taxon>Actinomycetota</taxon>
        <taxon>Actinomycetes</taxon>
        <taxon>Sporichthyales</taxon>
        <taxon>Sporichthyaceae</taxon>
        <taxon>Longivirga</taxon>
    </lineage>
</organism>
<feature type="signal peptide" evidence="1">
    <location>
        <begin position="1"/>
        <end position="22"/>
    </location>
</feature>